<evidence type="ECO:0000313" key="2">
    <source>
        <dbReference type="EMBL" id="EEQ31269.1"/>
    </source>
</evidence>
<dbReference type="InterPro" id="IPR009003">
    <property type="entry name" value="Peptidase_S1_PA"/>
</dbReference>
<evidence type="ECO:0000256" key="1">
    <source>
        <dbReference type="SAM" id="MobiDB-lite"/>
    </source>
</evidence>
<organism evidence="2 3">
    <name type="scientific">Arthroderma otae (strain ATCC MYA-4605 / CBS 113480)</name>
    <name type="common">Microsporum canis</name>
    <dbReference type="NCBI Taxonomy" id="554155"/>
    <lineage>
        <taxon>Eukaryota</taxon>
        <taxon>Fungi</taxon>
        <taxon>Dikarya</taxon>
        <taxon>Ascomycota</taxon>
        <taxon>Pezizomycotina</taxon>
        <taxon>Eurotiomycetes</taxon>
        <taxon>Eurotiomycetidae</taxon>
        <taxon>Onygenales</taxon>
        <taxon>Arthrodermataceae</taxon>
        <taxon>Microsporum</taxon>
    </lineage>
</organism>
<dbReference type="OrthoDB" id="4497426at2759"/>
<dbReference type="VEuPathDB" id="FungiDB:MCYG_04088"/>
<protein>
    <submittedName>
        <fullName evidence="2">Uncharacterized protein</fullName>
    </submittedName>
</protein>
<proteinExistence type="predicted"/>
<gene>
    <name evidence="2" type="ORF">MCYG_04088</name>
</gene>
<dbReference type="Proteomes" id="UP000002035">
    <property type="component" value="Unassembled WGS sequence"/>
</dbReference>
<reference evidence="3" key="1">
    <citation type="journal article" date="2012" name="MBio">
        <title>Comparative genome analysis of Trichophyton rubrum and related dermatophytes reveals candidate genes involved in infection.</title>
        <authorList>
            <person name="Martinez D.A."/>
            <person name="Oliver B.G."/>
            <person name="Graeser Y."/>
            <person name="Goldberg J.M."/>
            <person name="Li W."/>
            <person name="Martinez-Rossi N.M."/>
            <person name="Monod M."/>
            <person name="Shelest E."/>
            <person name="Barton R.C."/>
            <person name="Birch E."/>
            <person name="Brakhage A.A."/>
            <person name="Chen Z."/>
            <person name="Gurr S.J."/>
            <person name="Heiman D."/>
            <person name="Heitman J."/>
            <person name="Kosti I."/>
            <person name="Rossi A."/>
            <person name="Saif S."/>
            <person name="Samalova M."/>
            <person name="Saunders C.W."/>
            <person name="Shea T."/>
            <person name="Summerbell R.C."/>
            <person name="Xu J."/>
            <person name="Young S."/>
            <person name="Zeng Q."/>
            <person name="Birren B.W."/>
            <person name="Cuomo C.A."/>
            <person name="White T.C."/>
        </authorList>
    </citation>
    <scope>NUCLEOTIDE SEQUENCE [LARGE SCALE GENOMIC DNA]</scope>
    <source>
        <strain evidence="3">ATCC MYA-4605 / CBS 113480</strain>
    </source>
</reference>
<name>C5FN33_ARTOC</name>
<keyword evidence="3" id="KW-1185">Reference proteome</keyword>
<dbReference type="EMBL" id="DS995704">
    <property type="protein sequence ID" value="EEQ31269.1"/>
    <property type="molecule type" value="Genomic_DNA"/>
</dbReference>
<dbReference type="STRING" id="554155.C5FN33"/>
<dbReference type="HOGENOM" id="CLU_042707_0_0_1"/>
<sequence length="563" mass="61140">MFPTPPPTRSIRSRRQGGSSGEDSWDSAGSRIDSQDDFRMGGPGLLPSWPVDMMPSTGISAQLTEGLMNLAFIQLARYELNYHRIMVVQRYSRGHVPTPADNTLYISLYTSSNDNWVKALDDMLSAADQLGFSGRIEMIDHRALGGMKSFAPDTSSQLVQEWEGMKTLIIRRLTALEVNWSVVVLQKRGYWEDVAINTVVIKAFISSRALAITARDRVAFDIDSAMDQFNLQVEIVRADLLWGLFSRTSSSSESPSLGWPFTNSYNSMGMSIGRTDTPAMAGTLGGYLQFTDSNGCEQFLGVTCYHIIREGPDGEIDSVIQRDGSKDLEIPCQSPSGSDVQAAFQYANREIGIPPEGIESLTATRQVIVRNDLAIRDRQLSEVRSFNPNIGAIVAASGFRNAALDSGLASPFILLDWAILHIRNGRDSLNYTGDLEQSAPTLQRESQFITRIDPIPNSQSAVIKKGRTTGVTVGTISGLTSIAIRIPGLPAGLHHRGFEISSGPAPFAKPGDSGSWVLNMSGQVIGLLFGGDVADGSAMVMPMNLVVKDIEEKVGIPSGTLKV</sequence>
<dbReference type="GeneID" id="9224420"/>
<accession>C5FN33</accession>
<dbReference type="OMA" id="WVLNMSG"/>
<evidence type="ECO:0000313" key="3">
    <source>
        <dbReference type="Proteomes" id="UP000002035"/>
    </source>
</evidence>
<dbReference type="AlphaFoldDB" id="C5FN33"/>
<dbReference type="RefSeq" id="XP_002846351.1">
    <property type="nucleotide sequence ID" value="XM_002846305.1"/>
</dbReference>
<feature type="region of interest" description="Disordered" evidence="1">
    <location>
        <begin position="1"/>
        <end position="39"/>
    </location>
</feature>
<dbReference type="SUPFAM" id="SSF50494">
    <property type="entry name" value="Trypsin-like serine proteases"/>
    <property type="match status" value="1"/>
</dbReference>